<feature type="binding site" evidence="11">
    <location>
        <position position="91"/>
    </location>
    <ligand>
        <name>FMN</name>
        <dbReference type="ChEBI" id="CHEBI:58210"/>
    </ligand>
</feature>
<evidence type="ECO:0000259" key="12">
    <source>
        <dbReference type="Pfam" id="PF01070"/>
    </source>
</evidence>
<evidence type="ECO:0000256" key="8">
    <source>
        <dbReference type="ARBA" id="ARBA00023229"/>
    </source>
</evidence>
<dbReference type="GO" id="GO:0070402">
    <property type="term" value="F:NADPH binding"/>
    <property type="evidence" value="ECO:0007669"/>
    <property type="project" value="UniProtKB-UniRule"/>
</dbReference>
<dbReference type="Gene3D" id="3.20.20.70">
    <property type="entry name" value="Aldolase class I"/>
    <property type="match status" value="1"/>
</dbReference>
<evidence type="ECO:0000256" key="2">
    <source>
        <dbReference type="ARBA" id="ARBA00022490"/>
    </source>
</evidence>
<feature type="binding site" evidence="11">
    <location>
        <position position="213"/>
    </location>
    <ligand>
        <name>FMN</name>
        <dbReference type="ChEBI" id="CHEBI:58210"/>
    </ligand>
</feature>
<feature type="binding site" evidence="11">
    <location>
        <begin position="61"/>
        <end position="63"/>
    </location>
    <ligand>
        <name>FMN</name>
        <dbReference type="ChEBI" id="CHEBI:58210"/>
    </ligand>
</feature>
<comment type="cofactor">
    <cofactor evidence="11">
        <name>NADPH</name>
        <dbReference type="ChEBI" id="CHEBI:57783"/>
    </cofactor>
</comment>
<dbReference type="GO" id="GO:0005737">
    <property type="term" value="C:cytoplasm"/>
    <property type="evidence" value="ECO:0007669"/>
    <property type="project" value="UniProtKB-SubCell"/>
</dbReference>
<feature type="domain" description="FMN-dependent dehydrogenase" evidence="12">
    <location>
        <begin position="166"/>
        <end position="322"/>
    </location>
</feature>
<comment type="caution">
    <text evidence="13">The sequence shown here is derived from an EMBL/GenBank/DDBJ whole genome shotgun (WGS) entry which is preliminary data.</text>
</comment>
<dbReference type="CDD" id="cd02811">
    <property type="entry name" value="IDI-2_FMN"/>
    <property type="match status" value="1"/>
</dbReference>
<dbReference type="HAMAP" id="MF_00354">
    <property type="entry name" value="Idi_2"/>
    <property type="match status" value="1"/>
</dbReference>
<dbReference type="Pfam" id="PF01070">
    <property type="entry name" value="FMN_dh"/>
    <property type="match status" value="1"/>
</dbReference>
<dbReference type="PANTHER" id="PTHR43665">
    <property type="entry name" value="ISOPENTENYL-DIPHOSPHATE DELTA-ISOMERASE"/>
    <property type="match status" value="1"/>
</dbReference>
<feature type="binding site" evidence="11">
    <location>
        <position position="208"/>
    </location>
    <ligand>
        <name>FMN</name>
        <dbReference type="ChEBI" id="CHEBI:58210"/>
    </ligand>
</feature>
<keyword evidence="9 11" id="KW-0413">Isomerase</keyword>
<dbReference type="Proteomes" id="UP000298381">
    <property type="component" value="Unassembled WGS sequence"/>
</dbReference>
<dbReference type="GO" id="GO:0010181">
    <property type="term" value="F:FMN binding"/>
    <property type="evidence" value="ECO:0007669"/>
    <property type="project" value="UniProtKB-UniRule"/>
</dbReference>
<feature type="binding site" evidence="11">
    <location>
        <begin position="5"/>
        <end position="6"/>
    </location>
    <ligand>
        <name>substrate</name>
    </ligand>
</feature>
<comment type="cofactor">
    <cofactor evidence="11">
        <name>Mg(2+)</name>
        <dbReference type="ChEBI" id="CHEBI:18420"/>
    </cofactor>
</comment>
<evidence type="ECO:0000256" key="7">
    <source>
        <dbReference type="ARBA" id="ARBA00022857"/>
    </source>
</evidence>
<comment type="catalytic activity">
    <reaction evidence="11">
        <text>isopentenyl diphosphate = dimethylallyl diphosphate</text>
        <dbReference type="Rhea" id="RHEA:23284"/>
        <dbReference type="ChEBI" id="CHEBI:57623"/>
        <dbReference type="ChEBI" id="CHEBI:128769"/>
        <dbReference type="EC" id="5.3.3.2"/>
    </reaction>
</comment>
<comment type="subcellular location">
    <subcellularLocation>
        <location evidence="11">Cytoplasm</location>
    </subcellularLocation>
</comment>
<dbReference type="OrthoDB" id="9795032at2"/>
<dbReference type="PIRSF" id="PIRSF003314">
    <property type="entry name" value="IPP_isomerase"/>
    <property type="match status" value="1"/>
</dbReference>
<evidence type="ECO:0000256" key="4">
    <source>
        <dbReference type="ARBA" id="ARBA00022643"/>
    </source>
</evidence>
<dbReference type="InterPro" id="IPR000262">
    <property type="entry name" value="FMN-dep_DH"/>
</dbReference>
<evidence type="ECO:0000256" key="1">
    <source>
        <dbReference type="ARBA" id="ARBA00001917"/>
    </source>
</evidence>
<reference evidence="13 14" key="1">
    <citation type="submission" date="2019-03" db="EMBL/GenBank/DDBJ databases">
        <title>Draft genome sequence data and analysis of a Fermenting Bacterium, Soehngenia longevitae strain 1933PT, isolated from petroleum reservoir in Azerbaijan.</title>
        <authorList>
            <person name="Grouzdev D.S."/>
            <person name="Bidzhieva S.K."/>
            <person name="Sokolova D.S."/>
            <person name="Tourova T.P."/>
            <person name="Poltaraus A.B."/>
            <person name="Nazina T.N."/>
        </authorList>
    </citation>
    <scope>NUCLEOTIDE SEQUENCE [LARGE SCALE GENOMIC DNA]</scope>
    <source>
        <strain evidence="13 14">1933P</strain>
    </source>
</reference>
<comment type="similarity">
    <text evidence="11">Belongs to the IPP isomerase type 2 family.</text>
</comment>
<dbReference type="InterPro" id="IPR013785">
    <property type="entry name" value="Aldolase_TIM"/>
</dbReference>
<evidence type="ECO:0000256" key="9">
    <source>
        <dbReference type="ARBA" id="ARBA00023235"/>
    </source>
</evidence>
<gene>
    <name evidence="11" type="primary">fni</name>
    <name evidence="13" type="ORF">E4100_00010</name>
</gene>
<comment type="subunit">
    <text evidence="10 11">Homooctamer. Dimer of tetramers.</text>
</comment>
<evidence type="ECO:0000256" key="5">
    <source>
        <dbReference type="ARBA" id="ARBA00022723"/>
    </source>
</evidence>
<feature type="binding site" evidence="11">
    <location>
        <begin position="280"/>
        <end position="281"/>
    </location>
    <ligand>
        <name>FMN</name>
        <dbReference type="ChEBI" id="CHEBI:58210"/>
    </ligand>
</feature>
<feature type="binding site" evidence="11">
    <location>
        <position position="151"/>
    </location>
    <ligand>
        <name>substrate</name>
    </ligand>
</feature>
<evidence type="ECO:0000313" key="14">
    <source>
        <dbReference type="Proteomes" id="UP000298381"/>
    </source>
</evidence>
<name>A0A4Z0D9G0_9FIRM</name>
<feature type="binding site" evidence="11">
    <location>
        <position position="121"/>
    </location>
    <ligand>
        <name>FMN</name>
        <dbReference type="ChEBI" id="CHEBI:58210"/>
    </ligand>
</feature>
<feature type="binding site" evidence="11">
    <location>
        <position position="152"/>
    </location>
    <ligand>
        <name>Mg(2+)</name>
        <dbReference type="ChEBI" id="CHEBI:18420"/>
    </ligand>
</feature>
<keyword evidence="6 11" id="KW-0460">Magnesium</keyword>
<dbReference type="PANTHER" id="PTHR43665:SF1">
    <property type="entry name" value="ISOPENTENYL-DIPHOSPHATE DELTA-ISOMERASE"/>
    <property type="match status" value="1"/>
</dbReference>
<comment type="caution">
    <text evidence="11">Lacks conserved residue(s) required for the propagation of feature annotation.</text>
</comment>
<sequence>MRKARKKEHVENYLRTSFKGDNLLSDVYLPHNALPELNFNDIDTSLVFLGKKIDYPILINAMTGGSEFSEEINRDLSNIAKDFNIPMAVGSETIALEEKEAEKSFRVVRDTIGDEGIVIGNIGGLSSPEDAKIAIDILRADALQIHLNVAQELVMDEGDRDFKGVLKNIESIVNSVEVPVIVKEVGFGISYDVAKKLYDVGVRHVDVSGYGGTNFIEIENLRNPSMDFTELYSWGIPTAASIIQVRKLPDDLSIIASGGIRTSMDIIKSIVLGADIAGISGEILSYLVHGGILNAKEYMDNTIYKLKVIMLLLGKKDLKELREVDYKLTGKLREII</sequence>
<protein>
    <recommendedName>
        <fullName evidence="11">Isopentenyl-diphosphate delta-isomerase</fullName>
        <shortName evidence="11">IPP isomerase</shortName>
        <ecNumber evidence="11">5.3.3.2</ecNumber>
    </recommendedName>
    <alternativeName>
        <fullName evidence="11">Isopentenyl diphosphate:dimethylallyl diphosphate isomerase</fullName>
    </alternativeName>
    <alternativeName>
        <fullName evidence="11">Isopentenyl pyrophosphate isomerase</fullName>
    </alternativeName>
    <alternativeName>
        <fullName evidence="11">Type 2 isopentenyl diphosphate isomerase</fullName>
        <shortName evidence="11">IDI-2</shortName>
    </alternativeName>
</protein>
<evidence type="ECO:0000256" key="11">
    <source>
        <dbReference type="HAMAP-Rule" id="MF_00354"/>
    </source>
</evidence>
<dbReference type="EMBL" id="SRIB01000001">
    <property type="protein sequence ID" value="TFZ41566.1"/>
    <property type="molecule type" value="Genomic_DNA"/>
</dbReference>
<keyword evidence="4 11" id="KW-0288">FMN</keyword>
<comment type="function">
    <text evidence="11">Involved in the biosynthesis of isoprenoids. Catalyzes the 1,3-allylic rearrangement of the homoallylic substrate isopentenyl (IPP) to its allylic isomer, dimethylallyl diphosphate (DMAPP).</text>
</comment>
<keyword evidence="5 11" id="KW-0479">Metal-binding</keyword>
<dbReference type="GO" id="GO:0004452">
    <property type="term" value="F:isopentenyl-diphosphate delta-isomerase activity"/>
    <property type="evidence" value="ECO:0007669"/>
    <property type="project" value="UniProtKB-UniRule"/>
</dbReference>
<dbReference type="AlphaFoldDB" id="A0A4Z0D9G0"/>
<dbReference type="InterPro" id="IPR011179">
    <property type="entry name" value="IPdP_isomerase"/>
</dbReference>
<dbReference type="NCBIfam" id="TIGR02151">
    <property type="entry name" value="IPP_isom_2"/>
    <property type="match status" value="1"/>
</dbReference>
<keyword evidence="14" id="KW-1185">Reference proteome</keyword>
<keyword evidence="8 11" id="KW-0414">Isoprene biosynthesis</keyword>
<feature type="binding site" evidence="11">
    <location>
        <position position="183"/>
    </location>
    <ligand>
        <name>FMN</name>
        <dbReference type="ChEBI" id="CHEBI:58210"/>
    </ligand>
</feature>
<dbReference type="SUPFAM" id="SSF51395">
    <property type="entry name" value="FMN-linked oxidoreductases"/>
    <property type="match status" value="1"/>
</dbReference>
<evidence type="ECO:0000256" key="3">
    <source>
        <dbReference type="ARBA" id="ARBA00022630"/>
    </source>
</evidence>
<evidence type="ECO:0000256" key="6">
    <source>
        <dbReference type="ARBA" id="ARBA00022842"/>
    </source>
</evidence>
<dbReference type="EC" id="5.3.3.2" evidence="11"/>
<organism evidence="13 14">
    <name type="scientific">Soehngenia longivitae</name>
    <dbReference type="NCBI Taxonomy" id="2562294"/>
    <lineage>
        <taxon>Bacteria</taxon>
        <taxon>Bacillati</taxon>
        <taxon>Bacillota</taxon>
        <taxon>Tissierellia</taxon>
        <taxon>Tissierellales</taxon>
        <taxon>Tissierellaceae</taxon>
        <taxon>Soehngenia</taxon>
    </lineage>
</organism>
<evidence type="ECO:0000256" key="10">
    <source>
        <dbReference type="ARBA" id="ARBA00025810"/>
    </source>
</evidence>
<dbReference type="GO" id="GO:0016491">
    <property type="term" value="F:oxidoreductase activity"/>
    <property type="evidence" value="ECO:0007669"/>
    <property type="project" value="InterPro"/>
</dbReference>
<feature type="binding site" evidence="11">
    <location>
        <begin position="259"/>
        <end position="261"/>
    </location>
    <ligand>
        <name>FMN</name>
        <dbReference type="ChEBI" id="CHEBI:58210"/>
    </ligand>
</feature>
<keyword evidence="2 11" id="KW-0963">Cytoplasm</keyword>
<dbReference type="GO" id="GO:0000287">
    <property type="term" value="F:magnesium ion binding"/>
    <property type="evidence" value="ECO:0007669"/>
    <property type="project" value="UniProtKB-UniRule"/>
</dbReference>
<proteinExistence type="inferred from homology"/>
<comment type="cofactor">
    <cofactor evidence="1 11">
        <name>FMN</name>
        <dbReference type="ChEBI" id="CHEBI:58210"/>
    </cofactor>
</comment>
<keyword evidence="7 11" id="KW-0521">NADP</keyword>
<keyword evidence="3 11" id="KW-0285">Flavoprotein</keyword>
<dbReference type="RefSeq" id="WP_135269721.1">
    <property type="nucleotide sequence ID" value="NZ_SRIB01000001.1"/>
</dbReference>
<accession>A0A4Z0D9G0</accession>
<dbReference type="GO" id="GO:0008299">
    <property type="term" value="P:isoprenoid biosynthetic process"/>
    <property type="evidence" value="ECO:0007669"/>
    <property type="project" value="UniProtKB-UniRule"/>
</dbReference>
<evidence type="ECO:0000313" key="13">
    <source>
        <dbReference type="EMBL" id="TFZ41566.1"/>
    </source>
</evidence>